<evidence type="ECO:0000313" key="2">
    <source>
        <dbReference type="Proteomes" id="UP000499080"/>
    </source>
</evidence>
<comment type="caution">
    <text evidence="1">The sequence shown here is derived from an EMBL/GenBank/DDBJ whole genome shotgun (WGS) entry which is preliminary data.</text>
</comment>
<dbReference type="EMBL" id="BGPR01008862">
    <property type="protein sequence ID" value="GBN36564.1"/>
    <property type="molecule type" value="Genomic_DNA"/>
</dbReference>
<reference evidence="1 2" key="1">
    <citation type="journal article" date="2019" name="Sci. Rep.">
        <title>Orb-weaving spider Araneus ventricosus genome elucidates the spidroin gene catalogue.</title>
        <authorList>
            <person name="Kono N."/>
            <person name="Nakamura H."/>
            <person name="Ohtoshi R."/>
            <person name="Moran D.A.P."/>
            <person name="Shinohara A."/>
            <person name="Yoshida Y."/>
            <person name="Fujiwara M."/>
            <person name="Mori M."/>
            <person name="Tomita M."/>
            <person name="Arakawa K."/>
        </authorList>
    </citation>
    <scope>NUCLEOTIDE SEQUENCE [LARGE SCALE GENOMIC DNA]</scope>
</reference>
<gene>
    <name evidence="1" type="ORF">AVEN_231776_1</name>
</gene>
<protein>
    <submittedName>
        <fullName evidence="1">Uncharacterized protein</fullName>
    </submittedName>
</protein>
<dbReference type="Proteomes" id="UP000499080">
    <property type="component" value="Unassembled WGS sequence"/>
</dbReference>
<evidence type="ECO:0000313" key="1">
    <source>
        <dbReference type="EMBL" id="GBN36564.1"/>
    </source>
</evidence>
<organism evidence="1 2">
    <name type="scientific">Araneus ventricosus</name>
    <name type="common">Orbweaver spider</name>
    <name type="synonym">Epeira ventricosa</name>
    <dbReference type="NCBI Taxonomy" id="182803"/>
    <lineage>
        <taxon>Eukaryota</taxon>
        <taxon>Metazoa</taxon>
        <taxon>Ecdysozoa</taxon>
        <taxon>Arthropoda</taxon>
        <taxon>Chelicerata</taxon>
        <taxon>Arachnida</taxon>
        <taxon>Araneae</taxon>
        <taxon>Araneomorphae</taxon>
        <taxon>Entelegynae</taxon>
        <taxon>Araneoidea</taxon>
        <taxon>Araneidae</taxon>
        <taxon>Araneus</taxon>
    </lineage>
</organism>
<proteinExistence type="predicted"/>
<dbReference type="AlphaFoldDB" id="A0A4Y2NCY4"/>
<name>A0A4Y2NCY4_ARAVE</name>
<sequence length="98" mass="11440">MFIDNAPEDQDHPRASPVKEEYWKVIAKHPKDKQVVRLASANQEKASLRPKQLIYAAICQISQEKDSTLVYPNNTRRCTILLRYLRDIVRHSEYLTTS</sequence>
<keyword evidence="2" id="KW-1185">Reference proteome</keyword>
<accession>A0A4Y2NCY4</accession>